<feature type="region of interest" description="Disordered" evidence="1">
    <location>
        <begin position="1"/>
        <end position="65"/>
    </location>
</feature>
<dbReference type="GO" id="GO:0005829">
    <property type="term" value="C:cytosol"/>
    <property type="evidence" value="ECO:0007669"/>
    <property type="project" value="TreeGrafter"/>
</dbReference>
<accession>A0A0A9EXM5</accession>
<dbReference type="PANTHER" id="PTHR43999:SF1">
    <property type="entry name" value="DNAJ HOMOLOG SUBFAMILY C MEMBER 2"/>
    <property type="match status" value="1"/>
</dbReference>
<dbReference type="FunFam" id="1.10.10.60:FF:000416">
    <property type="entry name" value="Myb family transcription factor"/>
    <property type="match status" value="1"/>
</dbReference>
<feature type="compositionally biased region" description="Basic and acidic residues" evidence="1">
    <location>
        <begin position="21"/>
        <end position="30"/>
    </location>
</feature>
<evidence type="ECO:0000313" key="3">
    <source>
        <dbReference type="EMBL" id="JAE04852.1"/>
    </source>
</evidence>
<dbReference type="PROSITE" id="PS50090">
    <property type="entry name" value="MYB_LIKE"/>
    <property type="match status" value="2"/>
</dbReference>
<reference evidence="3" key="2">
    <citation type="journal article" date="2015" name="Data Brief">
        <title>Shoot transcriptome of the giant reed, Arundo donax.</title>
        <authorList>
            <person name="Barrero R.A."/>
            <person name="Guerrero F.D."/>
            <person name="Moolhuijzen P."/>
            <person name="Goolsby J.A."/>
            <person name="Tidwell J."/>
            <person name="Bellgard S.E."/>
            <person name="Bellgard M.I."/>
        </authorList>
    </citation>
    <scope>NUCLEOTIDE SEQUENCE</scope>
    <source>
        <tissue evidence="3">Shoot tissue taken approximately 20 cm above the soil surface</tissue>
    </source>
</reference>
<dbReference type="SMART" id="SM00717">
    <property type="entry name" value="SANT"/>
    <property type="match status" value="2"/>
</dbReference>
<feature type="domain" description="Myb-like" evidence="2">
    <location>
        <begin position="56"/>
        <end position="111"/>
    </location>
</feature>
<evidence type="ECO:0000259" key="2">
    <source>
        <dbReference type="PROSITE" id="PS50090"/>
    </source>
</evidence>
<feature type="domain" description="Myb-like" evidence="2">
    <location>
        <begin position="191"/>
        <end position="232"/>
    </location>
</feature>
<proteinExistence type="predicted"/>
<dbReference type="PANTHER" id="PTHR43999">
    <property type="entry name" value="DNAJ HOMOLOG SUBFAMILY C MEMBER 2"/>
    <property type="match status" value="1"/>
</dbReference>
<feature type="compositionally biased region" description="Polar residues" evidence="1">
    <location>
        <begin position="38"/>
        <end position="55"/>
    </location>
</feature>
<dbReference type="SUPFAM" id="SSF46689">
    <property type="entry name" value="Homeodomain-like"/>
    <property type="match status" value="2"/>
</dbReference>
<protein>
    <submittedName>
        <fullName evidence="3">Zuotin, putative</fullName>
    </submittedName>
</protein>
<dbReference type="GO" id="GO:0051083">
    <property type="term" value="P:'de novo' cotranslational protein folding"/>
    <property type="evidence" value="ECO:0007669"/>
    <property type="project" value="InterPro"/>
</dbReference>
<dbReference type="GO" id="GO:0006450">
    <property type="term" value="P:regulation of translational fidelity"/>
    <property type="evidence" value="ECO:0007669"/>
    <property type="project" value="InterPro"/>
</dbReference>
<name>A0A0A9EXM5_ARUDO</name>
<feature type="region of interest" description="Disordered" evidence="1">
    <location>
        <begin position="123"/>
        <end position="188"/>
    </location>
</feature>
<dbReference type="AlphaFoldDB" id="A0A0A9EXM5"/>
<feature type="compositionally biased region" description="Basic and acidic residues" evidence="1">
    <location>
        <begin position="1"/>
        <end position="11"/>
    </location>
</feature>
<organism evidence="3">
    <name type="scientific">Arundo donax</name>
    <name type="common">Giant reed</name>
    <name type="synonym">Donax arundinaceus</name>
    <dbReference type="NCBI Taxonomy" id="35708"/>
    <lineage>
        <taxon>Eukaryota</taxon>
        <taxon>Viridiplantae</taxon>
        <taxon>Streptophyta</taxon>
        <taxon>Embryophyta</taxon>
        <taxon>Tracheophyta</taxon>
        <taxon>Spermatophyta</taxon>
        <taxon>Magnoliopsida</taxon>
        <taxon>Liliopsida</taxon>
        <taxon>Poales</taxon>
        <taxon>Poaceae</taxon>
        <taxon>PACMAD clade</taxon>
        <taxon>Arundinoideae</taxon>
        <taxon>Arundineae</taxon>
        <taxon>Arundo</taxon>
    </lineage>
</organism>
<dbReference type="Gene3D" id="1.10.10.60">
    <property type="entry name" value="Homeodomain-like"/>
    <property type="match status" value="2"/>
</dbReference>
<dbReference type="GO" id="GO:0030544">
    <property type="term" value="F:Hsp70 protein binding"/>
    <property type="evidence" value="ECO:0007669"/>
    <property type="project" value="InterPro"/>
</dbReference>
<dbReference type="InterPro" id="IPR001005">
    <property type="entry name" value="SANT/Myb"/>
</dbReference>
<evidence type="ECO:0000256" key="1">
    <source>
        <dbReference type="SAM" id="MobiDB-lite"/>
    </source>
</evidence>
<dbReference type="Pfam" id="PF23082">
    <property type="entry name" value="Myb_DNA-binding_2"/>
    <property type="match status" value="1"/>
</dbReference>
<dbReference type="InterPro" id="IPR044634">
    <property type="entry name" value="Zuotin/DnaJC2"/>
</dbReference>
<reference evidence="3" key="1">
    <citation type="submission" date="2014-09" db="EMBL/GenBank/DDBJ databases">
        <authorList>
            <person name="Magalhaes I.L.F."/>
            <person name="Oliveira U."/>
            <person name="Santos F.R."/>
            <person name="Vidigal T.H.D.A."/>
            <person name="Brescovit A.D."/>
            <person name="Santos A.J."/>
        </authorList>
    </citation>
    <scope>NUCLEOTIDE SEQUENCE</scope>
    <source>
        <tissue evidence="3">Shoot tissue taken approximately 20 cm above the soil surface</tissue>
    </source>
</reference>
<dbReference type="InterPro" id="IPR009057">
    <property type="entry name" value="Homeodomain-like_sf"/>
</dbReference>
<dbReference type="EMBL" id="GBRH01193044">
    <property type="protein sequence ID" value="JAE04852.1"/>
    <property type="molecule type" value="Transcribed_RNA"/>
</dbReference>
<dbReference type="GO" id="GO:0043022">
    <property type="term" value="F:ribosome binding"/>
    <property type="evidence" value="ECO:0007669"/>
    <property type="project" value="InterPro"/>
</dbReference>
<dbReference type="CDD" id="cd00167">
    <property type="entry name" value="SANT"/>
    <property type="match status" value="2"/>
</dbReference>
<sequence length="247" mass="26719">MDGKDTAEKSRLLRGALNKESSSKEEKKVEANGVEGSTPKSTSTGKKATQGNILNSYEKKERPWEKEEVEMLRKAIQKYPKGTSRRWEVVSEFIGTGRSVEEILKATKTVLLQKPDSAKAFDSFLEKRKPAPSIASPLSTRDETVGSSTDGTGTASAKAAAQPASSQTANEKTAADPVPNGAPPVTDPEAWTETQVLALVQALKAFPKDASQRWERVAAAVPGKTVIQCKKKVAAMRENFRSKKSAE</sequence>
<feature type="compositionally biased region" description="Low complexity" evidence="1">
    <location>
        <begin position="145"/>
        <end position="169"/>
    </location>
</feature>